<reference evidence="10" key="1">
    <citation type="submission" date="2020-11" db="EMBL/GenBank/DDBJ databases">
        <authorList>
            <person name="Tran Van P."/>
        </authorList>
    </citation>
    <scope>NUCLEOTIDE SEQUENCE</scope>
</reference>
<dbReference type="EMBL" id="OC316490">
    <property type="protein sequence ID" value="CAD7392055.1"/>
    <property type="molecule type" value="Genomic_DNA"/>
</dbReference>
<organism evidence="10">
    <name type="scientific">Timema cristinae</name>
    <name type="common">Walking stick</name>
    <dbReference type="NCBI Taxonomy" id="61476"/>
    <lineage>
        <taxon>Eukaryota</taxon>
        <taxon>Metazoa</taxon>
        <taxon>Ecdysozoa</taxon>
        <taxon>Arthropoda</taxon>
        <taxon>Hexapoda</taxon>
        <taxon>Insecta</taxon>
        <taxon>Pterygota</taxon>
        <taxon>Neoptera</taxon>
        <taxon>Polyneoptera</taxon>
        <taxon>Phasmatodea</taxon>
        <taxon>Timematodea</taxon>
        <taxon>Timematoidea</taxon>
        <taxon>Timematidae</taxon>
        <taxon>Timema</taxon>
    </lineage>
</organism>
<evidence type="ECO:0000313" key="10">
    <source>
        <dbReference type="EMBL" id="CAD7392055.1"/>
    </source>
</evidence>
<evidence type="ECO:0000256" key="9">
    <source>
        <dbReference type="SAM" id="MobiDB-lite"/>
    </source>
</evidence>
<dbReference type="UniPathway" id="UPA00214"/>
<dbReference type="InterPro" id="IPR011013">
    <property type="entry name" value="Gal_mutarotase_sf_dom"/>
</dbReference>
<name>A0A7R9C8R2_TIMCR</name>
<feature type="compositionally biased region" description="Gly residues" evidence="9">
    <location>
        <begin position="682"/>
        <end position="691"/>
    </location>
</feature>
<comment type="similarity">
    <text evidence="3">Belongs to the aldose epimerase family.</text>
</comment>
<evidence type="ECO:0000256" key="2">
    <source>
        <dbReference type="ARBA" id="ARBA00004947"/>
    </source>
</evidence>
<comment type="function">
    <text evidence="8">Mutarotase that catalyzes the interconversion of beta-D-galactose and alpha-D-galactose during galactose metabolism. Beta-D-galactose is metabolized in the liver into glucose 1-phosphate, the primary metabolic fuel, by the action of four enzymes that constitute the Leloir pathway: GALM, GALK1 (galactokinase), GALT (galactose-1-phosphate uridylyltransferase) and GALE (UDP-galactose-4'-epimerase). Involved in the maintenance of the equilibrium between the beta- and alpha-anomers of galactose, therefore ensuring a sufficient supply of the alpha-anomer for GALK1. Also active on D-glucose although shows a preference for galactose over glucose.</text>
</comment>
<dbReference type="PANTHER" id="PTHR10091:SF0">
    <property type="entry name" value="GALACTOSE MUTAROTASE"/>
    <property type="match status" value="1"/>
</dbReference>
<feature type="region of interest" description="Disordered" evidence="9">
    <location>
        <begin position="664"/>
        <end position="691"/>
    </location>
</feature>
<comment type="catalytic activity">
    <reaction evidence="1">
        <text>alpha-D-galactose = beta-D-galactose</text>
        <dbReference type="Rhea" id="RHEA:28675"/>
        <dbReference type="ChEBI" id="CHEBI:27667"/>
        <dbReference type="ChEBI" id="CHEBI:28061"/>
        <dbReference type="EC" id="5.1.3.3"/>
    </reaction>
    <physiologicalReaction direction="right-to-left" evidence="1">
        <dbReference type="Rhea" id="RHEA:28677"/>
    </physiologicalReaction>
</comment>
<evidence type="ECO:0000256" key="5">
    <source>
        <dbReference type="ARBA" id="ARBA00023235"/>
    </source>
</evidence>
<dbReference type="SUPFAM" id="SSF74650">
    <property type="entry name" value="Galactose mutarotase-like"/>
    <property type="match status" value="1"/>
</dbReference>
<dbReference type="NCBIfam" id="NF008277">
    <property type="entry name" value="PRK11055.1"/>
    <property type="match status" value="1"/>
</dbReference>
<dbReference type="InterPro" id="IPR047215">
    <property type="entry name" value="Galactose_mutarotase-like"/>
</dbReference>
<dbReference type="Pfam" id="PF01263">
    <property type="entry name" value="Aldose_epim"/>
    <property type="match status" value="1"/>
</dbReference>
<dbReference type="GO" id="GO:0006006">
    <property type="term" value="P:glucose metabolic process"/>
    <property type="evidence" value="ECO:0007669"/>
    <property type="project" value="TreeGrafter"/>
</dbReference>
<evidence type="ECO:0000256" key="8">
    <source>
        <dbReference type="ARBA" id="ARBA00045743"/>
    </source>
</evidence>
<dbReference type="PANTHER" id="PTHR10091">
    <property type="entry name" value="ALDOSE-1-EPIMERASE"/>
    <property type="match status" value="1"/>
</dbReference>
<keyword evidence="5" id="KW-0413">Isomerase</keyword>
<proteinExistence type="inferred from homology"/>
<evidence type="ECO:0000256" key="1">
    <source>
        <dbReference type="ARBA" id="ARBA00001712"/>
    </source>
</evidence>
<evidence type="ECO:0000256" key="7">
    <source>
        <dbReference type="ARBA" id="ARBA00032729"/>
    </source>
</evidence>
<feature type="compositionally biased region" description="Basic and acidic residues" evidence="9">
    <location>
        <begin position="666"/>
        <end position="681"/>
    </location>
</feature>
<evidence type="ECO:0000256" key="3">
    <source>
        <dbReference type="ARBA" id="ARBA00006206"/>
    </source>
</evidence>
<dbReference type="GO" id="GO:0030246">
    <property type="term" value="F:carbohydrate binding"/>
    <property type="evidence" value="ECO:0007669"/>
    <property type="project" value="InterPro"/>
</dbReference>
<protein>
    <recommendedName>
        <fullName evidence="4">Galactose mutarotase</fullName>
    </recommendedName>
    <alternativeName>
        <fullName evidence="7">Aldose 1-epimerase</fullName>
    </alternativeName>
</protein>
<sequence>MDLNETVVITEDGFGLYEDPETKKKCIVKRFTLKNATDMTVQLISYGATVTSILVPDQDGKVNDVVLGFDELEGYLSNKSQRIGAIVGRVANRISQGRFKIYGEEFLVTKNENKNHLHGGDRGFDQRVWKSHVENGRKVVFSYLSKDGEEGYPGNLLVQVTYSIVKENGLQIEMRAMSTKPTPVNLSSHGYFNLAGHETGSRGLFEHKLNVNADRFLMKTVENLPTGEISVVSGDLDLRRPKLLMNGILQMPGGGYDHTMVLGEKEGPIKSAALVVHPRTGRTLEVLTDQLALQLYTSGGLPAIREEDDKKYLLKGKNGALYEQYGALCLETQNYTDGVNHSNFPDTVCSLHLILLFTSLFAEEAKEDLKKEKRGLTGFGGHDFGGESSFGHSFGGGQTIGGGGHSFGSIQSFGASGHSFESGLGAGGHSFGGGQSLGGGGHSFGGGQSLGGGGHSFGDGQSLGGGGHSFGGGQSLGGGGHSFGGGQSFGGSGHSFGGGGHSFESGQAGGSGVHSFGSSQSFGGGGFGSGQSLGGGRISVGHGTDEESNVAATIITRKIPITVPKPYIVEVEKKVPYTVKYAVEVPIHKPYEVPVPRPYHVTVEKKVPVTVEKPVPYSVKVPVKVDAPQAVHVSEPKPHVVEVPKAVHVPVPKTVFVPKAVPVYSSDDRGSSGQDVGHEGGSEGYSYGGHQ</sequence>
<comment type="pathway">
    <text evidence="2">Carbohydrate metabolism; galactose metabolism.</text>
</comment>
<dbReference type="InterPro" id="IPR008183">
    <property type="entry name" value="Aldose_1/G6P_1-epimerase"/>
</dbReference>
<feature type="region of interest" description="Disordered" evidence="9">
    <location>
        <begin position="431"/>
        <end position="528"/>
    </location>
</feature>
<dbReference type="CDD" id="cd09019">
    <property type="entry name" value="galactose_mutarotase_like"/>
    <property type="match status" value="1"/>
</dbReference>
<accession>A0A7R9C8R2</accession>
<dbReference type="GO" id="GO:0004034">
    <property type="term" value="F:aldose 1-epimerase activity"/>
    <property type="evidence" value="ECO:0007669"/>
    <property type="project" value="UniProtKB-EC"/>
</dbReference>
<keyword evidence="6" id="KW-0119">Carbohydrate metabolism</keyword>
<dbReference type="AlphaFoldDB" id="A0A7R9C8R2"/>
<dbReference type="InterPro" id="IPR014718">
    <property type="entry name" value="GH-type_carb-bd"/>
</dbReference>
<gene>
    <name evidence="10" type="ORF">TCEB3V08_LOCUS94</name>
</gene>
<evidence type="ECO:0000256" key="6">
    <source>
        <dbReference type="ARBA" id="ARBA00023277"/>
    </source>
</evidence>
<dbReference type="GO" id="GO:0033499">
    <property type="term" value="P:galactose catabolic process via UDP-galactose, Leloir pathway"/>
    <property type="evidence" value="ECO:0007669"/>
    <property type="project" value="TreeGrafter"/>
</dbReference>
<dbReference type="Gene3D" id="2.70.98.10">
    <property type="match status" value="1"/>
</dbReference>
<feature type="compositionally biased region" description="Gly residues" evidence="9">
    <location>
        <begin position="431"/>
        <end position="512"/>
    </location>
</feature>
<evidence type="ECO:0000256" key="4">
    <source>
        <dbReference type="ARBA" id="ARBA00021023"/>
    </source>
</evidence>